<evidence type="ECO:0000313" key="2">
    <source>
        <dbReference type="EMBL" id="KAJ8387279.1"/>
    </source>
</evidence>
<name>A0AAD7RN64_9TELE</name>
<reference evidence="2" key="1">
    <citation type="journal article" date="2023" name="Science">
        <title>Genome structures resolve the early diversification of teleost fishes.</title>
        <authorList>
            <person name="Parey E."/>
            <person name="Louis A."/>
            <person name="Montfort J."/>
            <person name="Bouchez O."/>
            <person name="Roques C."/>
            <person name="Iampietro C."/>
            <person name="Lluch J."/>
            <person name="Castinel A."/>
            <person name="Donnadieu C."/>
            <person name="Desvignes T."/>
            <person name="Floi Bucao C."/>
            <person name="Jouanno E."/>
            <person name="Wen M."/>
            <person name="Mejri S."/>
            <person name="Dirks R."/>
            <person name="Jansen H."/>
            <person name="Henkel C."/>
            <person name="Chen W.J."/>
            <person name="Zahm M."/>
            <person name="Cabau C."/>
            <person name="Klopp C."/>
            <person name="Thompson A.W."/>
            <person name="Robinson-Rechavi M."/>
            <person name="Braasch I."/>
            <person name="Lecointre G."/>
            <person name="Bobe J."/>
            <person name="Postlethwait J.H."/>
            <person name="Berthelot C."/>
            <person name="Roest Crollius H."/>
            <person name="Guiguen Y."/>
        </authorList>
    </citation>
    <scope>NUCLEOTIDE SEQUENCE</scope>
    <source>
        <strain evidence="2">NC1722</strain>
    </source>
</reference>
<sequence>MLTFTAPWFRRGSSRRVKSAAVSRTLGLTARQTALKYGRARQDTLPRRERSTPRKREGRGGVGEFSPGNRGGGRSGFCVTRNPPVEPHHDTACGKQEVPLTQDGADKHSLNQHAVSGGDETHSTSRWPGEPYKHSIT</sequence>
<gene>
    <name evidence="2" type="ORF">AAFF_G00159020</name>
</gene>
<accession>A0AAD7RN64</accession>
<organism evidence="2 3">
    <name type="scientific">Aldrovandia affinis</name>
    <dbReference type="NCBI Taxonomy" id="143900"/>
    <lineage>
        <taxon>Eukaryota</taxon>
        <taxon>Metazoa</taxon>
        <taxon>Chordata</taxon>
        <taxon>Craniata</taxon>
        <taxon>Vertebrata</taxon>
        <taxon>Euteleostomi</taxon>
        <taxon>Actinopterygii</taxon>
        <taxon>Neopterygii</taxon>
        <taxon>Teleostei</taxon>
        <taxon>Notacanthiformes</taxon>
        <taxon>Halosauridae</taxon>
        <taxon>Aldrovandia</taxon>
    </lineage>
</organism>
<evidence type="ECO:0000256" key="1">
    <source>
        <dbReference type="SAM" id="MobiDB-lite"/>
    </source>
</evidence>
<dbReference type="EMBL" id="JAINUG010000214">
    <property type="protein sequence ID" value="KAJ8387279.1"/>
    <property type="molecule type" value="Genomic_DNA"/>
</dbReference>
<comment type="caution">
    <text evidence="2">The sequence shown here is derived from an EMBL/GenBank/DDBJ whole genome shotgun (WGS) entry which is preliminary data.</text>
</comment>
<dbReference type="Proteomes" id="UP001221898">
    <property type="component" value="Unassembled WGS sequence"/>
</dbReference>
<protein>
    <submittedName>
        <fullName evidence="2">Uncharacterized protein</fullName>
    </submittedName>
</protein>
<feature type="compositionally biased region" description="Basic and acidic residues" evidence="1">
    <location>
        <begin position="40"/>
        <end position="59"/>
    </location>
</feature>
<evidence type="ECO:0000313" key="3">
    <source>
        <dbReference type="Proteomes" id="UP001221898"/>
    </source>
</evidence>
<feature type="region of interest" description="Disordered" evidence="1">
    <location>
        <begin position="32"/>
        <end position="137"/>
    </location>
</feature>
<proteinExistence type="predicted"/>
<dbReference type="AlphaFoldDB" id="A0AAD7RN64"/>
<keyword evidence="3" id="KW-1185">Reference proteome</keyword>